<feature type="modified residue" description="4-aspartylphosphate" evidence="6">
    <location>
        <position position="57"/>
    </location>
</feature>
<dbReference type="Pfam" id="PF00072">
    <property type="entry name" value="Response_reg"/>
    <property type="match status" value="1"/>
</dbReference>
<dbReference type="FunCoup" id="W0RIM0">
    <property type="interactions" value="145"/>
</dbReference>
<keyword evidence="2" id="KW-0902">Two-component regulatory system</keyword>
<protein>
    <submittedName>
        <fullName evidence="8">Response regulator receiver</fullName>
    </submittedName>
</protein>
<organism evidence="8 9">
    <name type="scientific">Gemmatirosa kalamazoonensis</name>
    <dbReference type="NCBI Taxonomy" id="861299"/>
    <lineage>
        <taxon>Bacteria</taxon>
        <taxon>Pseudomonadati</taxon>
        <taxon>Gemmatimonadota</taxon>
        <taxon>Gemmatimonadia</taxon>
        <taxon>Gemmatimonadales</taxon>
        <taxon>Gemmatimonadaceae</taxon>
        <taxon>Gemmatirosa</taxon>
    </lineage>
</organism>
<dbReference type="Proteomes" id="UP000019151">
    <property type="component" value="Chromosome"/>
</dbReference>
<reference evidence="8 9" key="1">
    <citation type="journal article" date="2014" name="Genome Announc.">
        <title>Genome Sequence and Methylome of Soil Bacterium Gemmatirosa kalamazoonensis KBS708T, a Member of the Rarely Cultivated Gemmatimonadetes Phylum.</title>
        <authorList>
            <person name="Debruyn J.M."/>
            <person name="Radosevich M."/>
            <person name="Wommack K.E."/>
            <person name="Polson S.W."/>
            <person name="Hauser L.J."/>
            <person name="Fawaz M.N."/>
            <person name="Korlach J."/>
            <person name="Tsai Y.C."/>
        </authorList>
    </citation>
    <scope>NUCLEOTIDE SEQUENCE [LARGE SCALE GENOMIC DNA]</scope>
    <source>
        <strain evidence="8 9">KBS708</strain>
    </source>
</reference>
<evidence type="ECO:0000256" key="2">
    <source>
        <dbReference type="ARBA" id="ARBA00023012"/>
    </source>
</evidence>
<dbReference type="STRING" id="861299.J421_2638"/>
<proteinExistence type="predicted"/>
<keyword evidence="4" id="KW-0238">DNA-binding</keyword>
<dbReference type="HOGENOM" id="CLU_000445_69_17_0"/>
<dbReference type="InParanoid" id="W0RIM0"/>
<dbReference type="AlphaFoldDB" id="W0RIM0"/>
<dbReference type="EMBL" id="CP007128">
    <property type="protein sequence ID" value="AHG90175.1"/>
    <property type="molecule type" value="Genomic_DNA"/>
</dbReference>
<dbReference type="GO" id="GO:0003677">
    <property type="term" value="F:DNA binding"/>
    <property type="evidence" value="ECO:0007669"/>
    <property type="project" value="UniProtKB-KW"/>
</dbReference>
<dbReference type="CDD" id="cd17574">
    <property type="entry name" value="REC_OmpR"/>
    <property type="match status" value="1"/>
</dbReference>
<feature type="domain" description="Response regulatory" evidence="7">
    <location>
        <begin position="8"/>
        <end position="125"/>
    </location>
</feature>
<evidence type="ECO:0000256" key="3">
    <source>
        <dbReference type="ARBA" id="ARBA00023015"/>
    </source>
</evidence>
<dbReference type="InterPro" id="IPR001789">
    <property type="entry name" value="Sig_transdc_resp-reg_receiver"/>
</dbReference>
<dbReference type="InterPro" id="IPR050595">
    <property type="entry name" value="Bact_response_regulator"/>
</dbReference>
<dbReference type="GO" id="GO:0000160">
    <property type="term" value="P:phosphorelay signal transduction system"/>
    <property type="evidence" value="ECO:0007669"/>
    <property type="project" value="UniProtKB-KW"/>
</dbReference>
<dbReference type="RefSeq" id="WP_201773014.1">
    <property type="nucleotide sequence ID" value="NZ_CP007128.1"/>
</dbReference>
<keyword evidence="3" id="KW-0805">Transcription regulation</keyword>
<dbReference type="PANTHER" id="PTHR44591:SF3">
    <property type="entry name" value="RESPONSE REGULATORY DOMAIN-CONTAINING PROTEIN"/>
    <property type="match status" value="1"/>
</dbReference>
<keyword evidence="5" id="KW-0804">Transcription</keyword>
<dbReference type="PANTHER" id="PTHR44591">
    <property type="entry name" value="STRESS RESPONSE REGULATOR PROTEIN 1"/>
    <property type="match status" value="1"/>
</dbReference>
<evidence type="ECO:0000313" key="9">
    <source>
        <dbReference type="Proteomes" id="UP000019151"/>
    </source>
</evidence>
<evidence type="ECO:0000313" key="8">
    <source>
        <dbReference type="EMBL" id="AHG90175.1"/>
    </source>
</evidence>
<keyword evidence="1 6" id="KW-0597">Phosphoprotein</keyword>
<dbReference type="InterPro" id="IPR011006">
    <property type="entry name" value="CheY-like_superfamily"/>
</dbReference>
<dbReference type="KEGG" id="gba:J421_2638"/>
<evidence type="ECO:0000256" key="1">
    <source>
        <dbReference type="ARBA" id="ARBA00022553"/>
    </source>
</evidence>
<dbReference type="SMART" id="SM00448">
    <property type="entry name" value="REC"/>
    <property type="match status" value="1"/>
</dbReference>
<dbReference type="PROSITE" id="PS50110">
    <property type="entry name" value="RESPONSE_REGULATORY"/>
    <property type="match status" value="1"/>
</dbReference>
<evidence type="ECO:0000256" key="5">
    <source>
        <dbReference type="ARBA" id="ARBA00023163"/>
    </source>
</evidence>
<dbReference type="Gene3D" id="3.40.50.2300">
    <property type="match status" value="1"/>
</dbReference>
<evidence type="ECO:0000259" key="7">
    <source>
        <dbReference type="PROSITE" id="PS50110"/>
    </source>
</evidence>
<name>W0RIM0_9BACT</name>
<evidence type="ECO:0000256" key="4">
    <source>
        <dbReference type="ARBA" id="ARBA00023125"/>
    </source>
</evidence>
<evidence type="ECO:0000256" key="6">
    <source>
        <dbReference type="PROSITE-ProRule" id="PRU00169"/>
    </source>
</evidence>
<dbReference type="FunFam" id="3.40.50.2300:FF:000001">
    <property type="entry name" value="DNA-binding response regulator PhoB"/>
    <property type="match status" value="1"/>
</dbReference>
<dbReference type="eggNOG" id="COG0745">
    <property type="taxonomic scope" value="Bacteria"/>
</dbReference>
<sequence>MSDAPLPSVLVVDDNHDNTEIIQRYLEARGYPVSVAHSGDEALAMLEQVRPSLVLLDVMMPGRDGWEVCRLMRSHPVLGRRLRIIMVTALDEWDDRRQALQTGADDYVAKPFDLPKLASTVERNAAMLAR</sequence>
<keyword evidence="9" id="KW-1185">Reference proteome</keyword>
<dbReference type="SUPFAM" id="SSF52172">
    <property type="entry name" value="CheY-like"/>
    <property type="match status" value="1"/>
</dbReference>
<accession>W0RIM0</accession>
<gene>
    <name evidence="8" type="ORF">J421_2638</name>
</gene>